<accession>A0A915JVB5</accession>
<keyword evidence="1" id="KW-1185">Reference proteome</keyword>
<dbReference type="AlphaFoldDB" id="A0A915JVB5"/>
<evidence type="ECO:0000313" key="2">
    <source>
        <dbReference type="WBParaSite" id="nRc.2.0.1.t29979-RA"/>
    </source>
</evidence>
<reference evidence="2" key="1">
    <citation type="submission" date="2022-11" db="UniProtKB">
        <authorList>
            <consortium name="WormBaseParasite"/>
        </authorList>
    </citation>
    <scope>IDENTIFICATION</scope>
</reference>
<dbReference type="WBParaSite" id="nRc.2.0.1.t29979-RA">
    <property type="protein sequence ID" value="nRc.2.0.1.t29979-RA"/>
    <property type="gene ID" value="nRc.2.0.1.g29979"/>
</dbReference>
<proteinExistence type="predicted"/>
<protein>
    <submittedName>
        <fullName evidence="2">Uncharacterized protein</fullName>
    </submittedName>
</protein>
<dbReference type="Proteomes" id="UP000887565">
    <property type="component" value="Unplaced"/>
</dbReference>
<evidence type="ECO:0000313" key="1">
    <source>
        <dbReference type="Proteomes" id="UP000887565"/>
    </source>
</evidence>
<sequence>MMKTNEISESFLNVVLFRRKRACPLDRYTKHKRHYCPHVRPARGSRLTAPLEVSTDEKAKKRLISNDKAKIKH</sequence>
<organism evidence="1 2">
    <name type="scientific">Romanomermis culicivorax</name>
    <name type="common">Nematode worm</name>
    <dbReference type="NCBI Taxonomy" id="13658"/>
    <lineage>
        <taxon>Eukaryota</taxon>
        <taxon>Metazoa</taxon>
        <taxon>Ecdysozoa</taxon>
        <taxon>Nematoda</taxon>
        <taxon>Enoplea</taxon>
        <taxon>Dorylaimia</taxon>
        <taxon>Mermithida</taxon>
        <taxon>Mermithoidea</taxon>
        <taxon>Mermithidae</taxon>
        <taxon>Romanomermis</taxon>
    </lineage>
</organism>
<name>A0A915JVB5_ROMCU</name>